<sequence length="230" mass="26489">MSRVNLMGNKRPHTRGVSQLEAARNNDIFFSYDELQQKFRSYLQPSFIKTRIHLVQTFKALEWNKIVERSQTLGRAQRDRTTRLNTLSKTSVIYEWKEEHQDTKRGRMRERKDDWNSNSLTTIEGVRDSNSLTTTEGVKDSNSLTTIEGVRDSNSHTTIEGVRKSKIRTTTKGVGDRNSHTTVGGVRDSKIHTIIEGVRDSKIHITIEGVRDSNRHTSTEGIRDRRFTQS</sequence>
<dbReference type="EMBL" id="JAWDGP010003660">
    <property type="protein sequence ID" value="KAK3772114.1"/>
    <property type="molecule type" value="Genomic_DNA"/>
</dbReference>
<reference evidence="1" key="1">
    <citation type="journal article" date="2023" name="G3 (Bethesda)">
        <title>A reference genome for the long-term kleptoplast-retaining sea slug Elysia crispata morphotype clarki.</title>
        <authorList>
            <person name="Eastman K.E."/>
            <person name="Pendleton A.L."/>
            <person name="Shaikh M.A."/>
            <person name="Suttiyut T."/>
            <person name="Ogas R."/>
            <person name="Tomko P."/>
            <person name="Gavelis G."/>
            <person name="Widhalm J.R."/>
            <person name="Wisecaver J.H."/>
        </authorList>
    </citation>
    <scope>NUCLEOTIDE SEQUENCE</scope>
    <source>
        <strain evidence="1">ECLA1</strain>
    </source>
</reference>
<organism evidence="1 2">
    <name type="scientific">Elysia crispata</name>
    <name type="common">lettuce slug</name>
    <dbReference type="NCBI Taxonomy" id="231223"/>
    <lineage>
        <taxon>Eukaryota</taxon>
        <taxon>Metazoa</taxon>
        <taxon>Spiralia</taxon>
        <taxon>Lophotrochozoa</taxon>
        <taxon>Mollusca</taxon>
        <taxon>Gastropoda</taxon>
        <taxon>Heterobranchia</taxon>
        <taxon>Euthyneura</taxon>
        <taxon>Panpulmonata</taxon>
        <taxon>Sacoglossa</taxon>
        <taxon>Placobranchoidea</taxon>
        <taxon>Plakobranchidae</taxon>
        <taxon>Elysia</taxon>
    </lineage>
</organism>
<protein>
    <submittedName>
        <fullName evidence="1">Uncharacterized protein</fullName>
    </submittedName>
</protein>
<comment type="caution">
    <text evidence="1">The sequence shown here is derived from an EMBL/GenBank/DDBJ whole genome shotgun (WGS) entry which is preliminary data.</text>
</comment>
<accession>A0AAE0ZMC5</accession>
<evidence type="ECO:0000313" key="1">
    <source>
        <dbReference type="EMBL" id="KAK3772114.1"/>
    </source>
</evidence>
<dbReference type="AlphaFoldDB" id="A0AAE0ZMC5"/>
<proteinExistence type="predicted"/>
<name>A0AAE0ZMC5_9GAST</name>
<gene>
    <name evidence="1" type="ORF">RRG08_061198</name>
</gene>
<keyword evidence="2" id="KW-1185">Reference proteome</keyword>
<evidence type="ECO:0000313" key="2">
    <source>
        <dbReference type="Proteomes" id="UP001283361"/>
    </source>
</evidence>
<dbReference type="Proteomes" id="UP001283361">
    <property type="component" value="Unassembled WGS sequence"/>
</dbReference>